<dbReference type="SUPFAM" id="SSF55326">
    <property type="entry name" value="PurM N-terminal domain-like"/>
    <property type="match status" value="1"/>
</dbReference>
<dbReference type="Gene3D" id="3.90.650.10">
    <property type="entry name" value="PurM-like C-terminal domain"/>
    <property type="match status" value="1"/>
</dbReference>
<keyword evidence="5" id="KW-1185">Reference proteome</keyword>
<dbReference type="EMBL" id="FPBF01000006">
    <property type="protein sequence ID" value="SFU07989.1"/>
    <property type="molecule type" value="Genomic_DNA"/>
</dbReference>
<dbReference type="PANTHER" id="PTHR30303:SF4">
    <property type="entry name" value="HYDROGENASE EXPRESSION_FORMATION PROTEIN HYPE"/>
    <property type="match status" value="1"/>
</dbReference>
<dbReference type="InterPro" id="IPR016188">
    <property type="entry name" value="PurM-like_N"/>
</dbReference>
<dbReference type="InterPro" id="IPR036676">
    <property type="entry name" value="PurM-like_C_sf"/>
</dbReference>
<feature type="domain" description="PurM-like C-terminal" evidence="3">
    <location>
        <begin position="160"/>
        <end position="320"/>
    </location>
</feature>
<accession>A0A1I7D8I2</accession>
<dbReference type="Gene3D" id="3.30.1330.10">
    <property type="entry name" value="PurM-like, N-terminal domain"/>
    <property type="match status" value="1"/>
</dbReference>
<dbReference type="GO" id="GO:0051604">
    <property type="term" value="P:protein maturation"/>
    <property type="evidence" value="ECO:0007669"/>
    <property type="project" value="TreeGrafter"/>
</dbReference>
<evidence type="ECO:0000259" key="2">
    <source>
        <dbReference type="Pfam" id="PF00586"/>
    </source>
</evidence>
<dbReference type="STRING" id="305507.SAMN04489724_3760"/>
<dbReference type="InterPro" id="IPR010918">
    <property type="entry name" value="PurM-like_C_dom"/>
</dbReference>
<protein>
    <submittedName>
        <fullName evidence="4">Hydrogenase maturation factor</fullName>
    </submittedName>
</protein>
<evidence type="ECO:0000259" key="3">
    <source>
        <dbReference type="Pfam" id="PF02769"/>
    </source>
</evidence>
<comment type="similarity">
    <text evidence="1">Belongs to the HypE family.</text>
</comment>
<proteinExistence type="inferred from homology"/>
<sequence length="352" mass="37486">MMSDQLGKINFQGYQDLLAGRFGASRKEVKQGAAFGVDVAITTLPGGLAMATTSDPLSLIPSLGLQESAWLSVHLMANDMATTGFAPQYGQFVLNLPDTLSKDDFSTYWSFIDQYCKEIGVAITGGHTGFVQGQNSTFAGGGTLITVAKESEVLCSTGAQEGDVILVTKSCALTATAILGMSFPETIKQKLGVEIYLSACEQFYQTSSLQDALCASGTDEKFREVHAMHDVTEGGVLGAIYEMLVASDKGGIIEYDQIPVGDTACSIAGLFGLEPRYCVGAGSMAIACDPTHSDKVIQRLAHKNILCTAVGRVSEKHSGIMISKAESTSPLVYQETDPYWAAYFNAIKSGWK</sequence>
<feature type="domain" description="PurM-like N-terminal" evidence="2">
    <location>
        <begin position="38"/>
        <end position="138"/>
    </location>
</feature>
<gene>
    <name evidence="4" type="ORF">SAMN04489724_3760</name>
</gene>
<dbReference type="PIRSF" id="PIRSF005644">
    <property type="entry name" value="Hdrgns_mtr_HypE"/>
    <property type="match status" value="1"/>
</dbReference>
<dbReference type="Proteomes" id="UP000199673">
    <property type="component" value="Unassembled WGS sequence"/>
</dbReference>
<dbReference type="Pfam" id="PF00586">
    <property type="entry name" value="AIRS"/>
    <property type="match status" value="1"/>
</dbReference>
<organism evidence="4 5">
    <name type="scientific">Algoriphagus locisalis</name>
    <dbReference type="NCBI Taxonomy" id="305507"/>
    <lineage>
        <taxon>Bacteria</taxon>
        <taxon>Pseudomonadati</taxon>
        <taxon>Bacteroidota</taxon>
        <taxon>Cytophagia</taxon>
        <taxon>Cytophagales</taxon>
        <taxon>Cyclobacteriaceae</taxon>
        <taxon>Algoriphagus</taxon>
    </lineage>
</organism>
<reference evidence="5" key="1">
    <citation type="submission" date="2016-10" db="EMBL/GenBank/DDBJ databases">
        <authorList>
            <person name="Varghese N."/>
            <person name="Submissions S."/>
        </authorList>
    </citation>
    <scope>NUCLEOTIDE SEQUENCE [LARGE SCALE GENOMIC DNA]</scope>
    <source>
        <strain evidence="5">DSM 23445</strain>
    </source>
</reference>
<dbReference type="InterPro" id="IPR011854">
    <property type="entry name" value="HypE"/>
</dbReference>
<dbReference type="InterPro" id="IPR036921">
    <property type="entry name" value="PurM-like_N_sf"/>
</dbReference>
<dbReference type="PANTHER" id="PTHR30303">
    <property type="entry name" value="HYDROGENASE ISOENZYMES FORMATION PROTEIN HYPE"/>
    <property type="match status" value="1"/>
</dbReference>
<name>A0A1I7D8I2_9BACT</name>
<dbReference type="Pfam" id="PF02769">
    <property type="entry name" value="AIRS_C"/>
    <property type="match status" value="1"/>
</dbReference>
<dbReference type="AlphaFoldDB" id="A0A1I7D8I2"/>
<dbReference type="SUPFAM" id="SSF56042">
    <property type="entry name" value="PurM C-terminal domain-like"/>
    <property type="match status" value="1"/>
</dbReference>
<evidence type="ECO:0000313" key="5">
    <source>
        <dbReference type="Proteomes" id="UP000199673"/>
    </source>
</evidence>
<evidence type="ECO:0000313" key="4">
    <source>
        <dbReference type="EMBL" id="SFU07989.1"/>
    </source>
</evidence>
<evidence type="ECO:0000256" key="1">
    <source>
        <dbReference type="ARBA" id="ARBA00006243"/>
    </source>
</evidence>